<protein>
    <recommendedName>
        <fullName evidence="5 6">Small ribosomal subunit protein bS20</fullName>
    </recommendedName>
</protein>
<dbReference type="GO" id="GO:0005840">
    <property type="term" value="C:ribosome"/>
    <property type="evidence" value="ECO:0007669"/>
    <property type="project" value="UniProtKB-KW"/>
</dbReference>
<dbReference type="GO" id="GO:0006412">
    <property type="term" value="P:translation"/>
    <property type="evidence" value="ECO:0007669"/>
    <property type="project" value="UniProtKB-UniRule"/>
</dbReference>
<evidence type="ECO:0000256" key="5">
    <source>
        <dbReference type="ARBA" id="ARBA00035136"/>
    </source>
</evidence>
<sequence>MPHLKSAYKNLRKSRRKTVINLKAKNNLKKALKGPLTLKTSAAVTKAIDKAAKRGIISDNKAARLKSNLSKKIKK</sequence>
<dbReference type="EMBL" id="LDXK01000001">
    <property type="protein sequence ID" value="KRT67777.1"/>
    <property type="molecule type" value="Genomic_DNA"/>
</dbReference>
<comment type="caution">
    <text evidence="7">The sequence shown here is derived from an EMBL/GenBank/DDBJ whole genome shotgun (WGS) entry which is preliminary data.</text>
</comment>
<dbReference type="NCBIfam" id="TIGR00029">
    <property type="entry name" value="S20"/>
    <property type="match status" value="1"/>
</dbReference>
<reference evidence="7 8" key="1">
    <citation type="submission" date="2015-05" db="EMBL/GenBank/DDBJ databases">
        <title>Critical biogeochemical functions in the subsurface are associated with bacteria from new phyla and little studied lineages.</title>
        <authorList>
            <person name="Hug L.A."/>
            <person name="Thomas B.C."/>
            <person name="Sharon I."/>
            <person name="Brown C.T."/>
            <person name="Sharma R."/>
            <person name="Hettich R.L."/>
            <person name="Wilkins M.J."/>
            <person name="Williams K.H."/>
            <person name="Singh A."/>
            <person name="Banfield J.F."/>
        </authorList>
    </citation>
    <scope>NUCLEOTIDE SEQUENCE [LARGE SCALE GENOMIC DNA]</scope>
    <source>
        <strain evidence="7">CSP1-7</strain>
    </source>
</reference>
<comment type="function">
    <text evidence="6">Binds directly to 16S ribosomal RNA.</text>
</comment>
<keyword evidence="3 6" id="KW-0689">Ribosomal protein</keyword>
<dbReference type="GO" id="GO:1990904">
    <property type="term" value="C:ribonucleoprotein complex"/>
    <property type="evidence" value="ECO:0007669"/>
    <property type="project" value="UniProtKB-KW"/>
</dbReference>
<comment type="similarity">
    <text evidence="6">Belongs to the bacterial ribosomal protein bS20 family.</text>
</comment>
<dbReference type="GO" id="GO:0003735">
    <property type="term" value="F:structural constituent of ribosome"/>
    <property type="evidence" value="ECO:0007669"/>
    <property type="project" value="InterPro"/>
</dbReference>
<evidence type="ECO:0000256" key="2">
    <source>
        <dbReference type="ARBA" id="ARBA00022884"/>
    </source>
</evidence>
<name>A0A0T5ZYA7_UNCKA</name>
<evidence type="ECO:0000313" key="7">
    <source>
        <dbReference type="EMBL" id="KRT67777.1"/>
    </source>
</evidence>
<organism evidence="7 8">
    <name type="scientific">candidate division WWE3 bacterium CSP1-7</name>
    <dbReference type="NCBI Taxonomy" id="1576480"/>
    <lineage>
        <taxon>Bacteria</taxon>
        <taxon>Katanobacteria</taxon>
    </lineage>
</organism>
<dbReference type="AlphaFoldDB" id="A0A0T5ZYA7"/>
<accession>A0A0T5ZYA7</accession>
<keyword evidence="2 6" id="KW-0694">RNA-binding</keyword>
<dbReference type="Proteomes" id="UP000051297">
    <property type="component" value="Unassembled WGS sequence"/>
</dbReference>
<gene>
    <name evidence="6" type="primary">rpsT</name>
    <name evidence="7" type="ORF">XU08_C0001G0187</name>
</gene>
<evidence type="ECO:0000256" key="6">
    <source>
        <dbReference type="HAMAP-Rule" id="MF_00500"/>
    </source>
</evidence>
<dbReference type="Gene3D" id="1.20.58.110">
    <property type="entry name" value="Ribosomal protein S20"/>
    <property type="match status" value="1"/>
</dbReference>
<evidence type="ECO:0000313" key="8">
    <source>
        <dbReference type="Proteomes" id="UP000051297"/>
    </source>
</evidence>
<dbReference type="InterPro" id="IPR036510">
    <property type="entry name" value="Ribosomal_bS20_sf"/>
</dbReference>
<dbReference type="SUPFAM" id="SSF46992">
    <property type="entry name" value="Ribosomal protein S20"/>
    <property type="match status" value="1"/>
</dbReference>
<evidence type="ECO:0000256" key="1">
    <source>
        <dbReference type="ARBA" id="ARBA00022730"/>
    </source>
</evidence>
<dbReference type="STRING" id="1576480.XU08_C0001G0187"/>
<dbReference type="HAMAP" id="MF_00500">
    <property type="entry name" value="Ribosomal_bS20"/>
    <property type="match status" value="1"/>
</dbReference>
<evidence type="ECO:0000256" key="3">
    <source>
        <dbReference type="ARBA" id="ARBA00022980"/>
    </source>
</evidence>
<dbReference type="Pfam" id="PF01649">
    <property type="entry name" value="Ribosomal_S20p"/>
    <property type="match status" value="1"/>
</dbReference>
<keyword evidence="4 6" id="KW-0687">Ribonucleoprotein</keyword>
<keyword evidence="1 6" id="KW-0699">rRNA-binding</keyword>
<proteinExistence type="inferred from homology"/>
<dbReference type="GO" id="GO:0019843">
    <property type="term" value="F:rRNA binding"/>
    <property type="evidence" value="ECO:0007669"/>
    <property type="project" value="UniProtKB-UniRule"/>
</dbReference>
<dbReference type="InterPro" id="IPR002583">
    <property type="entry name" value="Ribosomal_bS20"/>
</dbReference>
<evidence type="ECO:0000256" key="4">
    <source>
        <dbReference type="ARBA" id="ARBA00023274"/>
    </source>
</evidence>